<protein>
    <submittedName>
        <fullName evidence="1">Uncharacterized protein</fullName>
    </submittedName>
</protein>
<reference evidence="1" key="1">
    <citation type="submission" date="2014-11" db="EMBL/GenBank/DDBJ databases">
        <authorList>
            <person name="Amaro Gonzalez C."/>
        </authorList>
    </citation>
    <scope>NUCLEOTIDE SEQUENCE</scope>
</reference>
<evidence type="ECO:0000313" key="1">
    <source>
        <dbReference type="EMBL" id="JAH74457.1"/>
    </source>
</evidence>
<sequence length="29" mass="3397">MFFPWCITSPSSCSVSDHFSTYSIFRYSL</sequence>
<name>A0A0E9V8U6_ANGAN</name>
<dbReference type="EMBL" id="GBXM01034120">
    <property type="protein sequence ID" value="JAH74457.1"/>
    <property type="molecule type" value="Transcribed_RNA"/>
</dbReference>
<organism evidence="1">
    <name type="scientific">Anguilla anguilla</name>
    <name type="common">European freshwater eel</name>
    <name type="synonym">Muraena anguilla</name>
    <dbReference type="NCBI Taxonomy" id="7936"/>
    <lineage>
        <taxon>Eukaryota</taxon>
        <taxon>Metazoa</taxon>
        <taxon>Chordata</taxon>
        <taxon>Craniata</taxon>
        <taxon>Vertebrata</taxon>
        <taxon>Euteleostomi</taxon>
        <taxon>Actinopterygii</taxon>
        <taxon>Neopterygii</taxon>
        <taxon>Teleostei</taxon>
        <taxon>Anguilliformes</taxon>
        <taxon>Anguillidae</taxon>
        <taxon>Anguilla</taxon>
    </lineage>
</organism>
<dbReference type="AlphaFoldDB" id="A0A0E9V8U6"/>
<proteinExistence type="predicted"/>
<reference evidence="1" key="2">
    <citation type="journal article" date="2015" name="Fish Shellfish Immunol.">
        <title>Early steps in the European eel (Anguilla anguilla)-Vibrio vulnificus interaction in the gills: Role of the RtxA13 toxin.</title>
        <authorList>
            <person name="Callol A."/>
            <person name="Pajuelo D."/>
            <person name="Ebbesson L."/>
            <person name="Teles M."/>
            <person name="MacKenzie S."/>
            <person name="Amaro C."/>
        </authorList>
    </citation>
    <scope>NUCLEOTIDE SEQUENCE</scope>
</reference>
<accession>A0A0E9V8U6</accession>